<organism evidence="1 2">
    <name type="scientific">Rattus norvegicus</name>
    <name type="common">Rat</name>
    <dbReference type="NCBI Taxonomy" id="10116"/>
    <lineage>
        <taxon>Eukaryota</taxon>
        <taxon>Metazoa</taxon>
        <taxon>Chordata</taxon>
        <taxon>Craniata</taxon>
        <taxon>Vertebrata</taxon>
        <taxon>Euteleostomi</taxon>
        <taxon>Mammalia</taxon>
        <taxon>Eutheria</taxon>
        <taxon>Euarchontoglires</taxon>
        <taxon>Glires</taxon>
        <taxon>Rodentia</taxon>
        <taxon>Myomorpha</taxon>
        <taxon>Muroidea</taxon>
        <taxon>Muridae</taxon>
        <taxon>Murinae</taxon>
        <taxon>Rattus</taxon>
    </lineage>
</organism>
<sequence length="102" mass="11511">MSRALRPHAEAAGRCACVLRAHTICALSQCAGLWRAGCERRRREGDRAERALESAGRQWVCETPNRGAVATSAADKRWGRNRKTRAKTVPRMILTWAPWLRK</sequence>
<accession>A6INJ3</accession>
<gene>
    <name evidence="1" type="ORF">rCG_22154</name>
</gene>
<proteinExistence type="predicted"/>
<name>A6INJ3_RAT</name>
<evidence type="ECO:0000313" key="1">
    <source>
        <dbReference type="EMBL" id="EDL99217.1"/>
    </source>
</evidence>
<dbReference type="AlphaFoldDB" id="A6INJ3"/>
<reference evidence="1 2" key="1">
    <citation type="submission" date="2005-09" db="EMBL/GenBank/DDBJ databases">
        <authorList>
            <person name="Mural R.J."/>
            <person name="Li P.W."/>
            <person name="Adams M.D."/>
            <person name="Amanatides P.G."/>
            <person name="Baden-Tillson H."/>
            <person name="Barnstead M."/>
            <person name="Chin S.H."/>
            <person name="Dew I."/>
            <person name="Evans C.A."/>
            <person name="Ferriera S."/>
            <person name="Flanigan M."/>
            <person name="Fosler C."/>
            <person name="Glodek A."/>
            <person name="Gu Z."/>
            <person name="Holt R.A."/>
            <person name="Jennings D."/>
            <person name="Kraft C.L."/>
            <person name="Lu F."/>
            <person name="Nguyen T."/>
            <person name="Nusskern D.R."/>
            <person name="Pfannkoch C.M."/>
            <person name="Sitter C."/>
            <person name="Sutton G.G."/>
            <person name="Venter J.C."/>
            <person name="Wang Z."/>
            <person name="Woodage T."/>
            <person name="Zheng X.H."/>
            <person name="Zhong F."/>
        </authorList>
    </citation>
    <scope>NUCLEOTIDE SEQUENCE [LARGE SCALE GENOMIC DNA]</scope>
    <source>
        <strain>BN</strain>
        <strain evidence="2">Sprague-Dawley</strain>
    </source>
</reference>
<protein>
    <submittedName>
        <fullName evidence="1">RCG22154, isoform CRA_b</fullName>
    </submittedName>
</protein>
<dbReference type="EMBL" id="CH473965">
    <property type="protein sequence ID" value="EDL99217.1"/>
    <property type="molecule type" value="Genomic_DNA"/>
</dbReference>
<evidence type="ECO:0000313" key="2">
    <source>
        <dbReference type="Proteomes" id="UP000234681"/>
    </source>
</evidence>
<dbReference type="Proteomes" id="UP000234681">
    <property type="component" value="Chromosome 9"/>
</dbReference>